<dbReference type="GO" id="GO:0003700">
    <property type="term" value="F:DNA-binding transcription factor activity"/>
    <property type="evidence" value="ECO:0007669"/>
    <property type="project" value="InterPro"/>
</dbReference>
<dbReference type="PROSITE" id="PS50995">
    <property type="entry name" value="HTH_MARR_2"/>
    <property type="match status" value="1"/>
</dbReference>
<dbReference type="InterPro" id="IPR000835">
    <property type="entry name" value="HTH_MarR-typ"/>
</dbReference>
<dbReference type="InterPro" id="IPR036388">
    <property type="entry name" value="WH-like_DNA-bd_sf"/>
</dbReference>
<protein>
    <submittedName>
        <fullName evidence="2">Transcriptional regulator marR family</fullName>
    </submittedName>
</protein>
<dbReference type="PANTHER" id="PTHR33164">
    <property type="entry name" value="TRANSCRIPTIONAL REGULATOR, MARR FAMILY"/>
    <property type="match status" value="1"/>
</dbReference>
<dbReference type="Gene3D" id="1.10.10.10">
    <property type="entry name" value="Winged helix-like DNA-binding domain superfamily/Winged helix DNA-binding domain"/>
    <property type="match status" value="1"/>
</dbReference>
<dbReference type="PANTHER" id="PTHR33164:SF43">
    <property type="entry name" value="HTH-TYPE TRANSCRIPTIONAL REPRESSOR YETL"/>
    <property type="match status" value="1"/>
</dbReference>
<name>C0IN56_9BACT</name>
<dbReference type="InterPro" id="IPR036390">
    <property type="entry name" value="WH_DNA-bd_sf"/>
</dbReference>
<dbReference type="SUPFAM" id="SSF46785">
    <property type="entry name" value="Winged helix' DNA-binding domain"/>
    <property type="match status" value="1"/>
</dbReference>
<gene>
    <name evidence="2" type="ORF">AKSOIL_0058</name>
</gene>
<dbReference type="SMART" id="SM00347">
    <property type="entry name" value="HTH_MARR"/>
    <property type="match status" value="1"/>
</dbReference>
<evidence type="ECO:0000259" key="1">
    <source>
        <dbReference type="PROSITE" id="PS50995"/>
    </source>
</evidence>
<proteinExistence type="predicted"/>
<dbReference type="AlphaFoldDB" id="C0IN56"/>
<dbReference type="GO" id="GO:0006950">
    <property type="term" value="P:response to stress"/>
    <property type="evidence" value="ECO:0007669"/>
    <property type="project" value="TreeGrafter"/>
</dbReference>
<reference evidence="2" key="1">
    <citation type="journal article" date="2009" name="ISME J.">
        <title>Functional metagenomics reveals diverse beta-lactamases in a remote Alaskan soil.</title>
        <authorList>
            <person name="Allen H.K."/>
            <person name="Moe L.A."/>
            <person name="Rodbumrer J."/>
            <person name="Gaarder A."/>
            <person name="Handelsman J."/>
        </authorList>
    </citation>
    <scope>NUCLEOTIDE SEQUENCE</scope>
</reference>
<accession>C0IN56</accession>
<organism evidence="2">
    <name type="scientific">uncultured bacterium BLR2</name>
    <dbReference type="NCBI Taxonomy" id="506520"/>
    <lineage>
        <taxon>Bacteria</taxon>
        <taxon>environmental samples</taxon>
    </lineage>
</organism>
<evidence type="ECO:0000313" key="2">
    <source>
        <dbReference type="EMBL" id="ACN58742.1"/>
    </source>
</evidence>
<sequence length="181" mass="20264">MPSFMPLSQVIQVEKNLQGIHRQVLDMPLVEYMVLRTAIILGRDLNARLDRLLKPAGLAEGEYRVLMALFSCGGSAFAGELCQALAQSPANLTRVCDTLVKRKWVSRSLDATDRRKIRLSLLPSGEKLLRSLLPRISTNVAAVFDGFKVAERKRLLADLKRLLAGIDLLNTEDQPLRRKKT</sequence>
<dbReference type="EMBL" id="EU408347">
    <property type="protein sequence ID" value="ACN58742.1"/>
    <property type="molecule type" value="Genomic_DNA"/>
</dbReference>
<dbReference type="Pfam" id="PF12802">
    <property type="entry name" value="MarR_2"/>
    <property type="match status" value="1"/>
</dbReference>
<dbReference type="PRINTS" id="PR00598">
    <property type="entry name" value="HTHMARR"/>
</dbReference>
<feature type="domain" description="HTH marR-type" evidence="1">
    <location>
        <begin position="31"/>
        <end position="164"/>
    </location>
</feature>
<dbReference type="InterPro" id="IPR039422">
    <property type="entry name" value="MarR/SlyA-like"/>
</dbReference>